<dbReference type="InterPro" id="IPR031920">
    <property type="entry name" value="PALB2_WD40"/>
</dbReference>
<feature type="region of interest" description="Disordered" evidence="2">
    <location>
        <begin position="40"/>
        <end position="68"/>
    </location>
</feature>
<proteinExistence type="predicted"/>
<feature type="compositionally biased region" description="Basic and acidic residues" evidence="2">
    <location>
        <begin position="40"/>
        <end position="50"/>
    </location>
</feature>
<feature type="coiled-coil region" evidence="1">
    <location>
        <begin position="75"/>
        <end position="102"/>
    </location>
</feature>
<evidence type="ECO:0000256" key="1">
    <source>
        <dbReference type="SAM" id="Coils"/>
    </source>
</evidence>
<dbReference type="InterPro" id="IPR015943">
    <property type="entry name" value="WD40/YVTN_repeat-like_dom_sf"/>
</dbReference>
<dbReference type="EMBL" id="JBJQND010000005">
    <property type="protein sequence ID" value="KAL3876884.1"/>
    <property type="molecule type" value="Genomic_DNA"/>
</dbReference>
<reference evidence="4 5" key="1">
    <citation type="submission" date="2024-11" db="EMBL/GenBank/DDBJ databases">
        <title>Chromosome-level genome assembly of the freshwater bivalve Anodonta woodiana.</title>
        <authorList>
            <person name="Chen X."/>
        </authorList>
    </citation>
    <scope>NUCLEOTIDE SEQUENCE [LARGE SCALE GENOMIC DNA]</scope>
    <source>
        <strain evidence="4">MN2024</strain>
        <tissue evidence="4">Gills</tissue>
    </source>
</reference>
<feature type="compositionally biased region" description="Low complexity" evidence="2">
    <location>
        <begin position="402"/>
        <end position="425"/>
    </location>
</feature>
<comment type="caution">
    <text evidence="4">The sequence shown here is derived from an EMBL/GenBank/DDBJ whole genome shotgun (WGS) entry which is preliminary data.</text>
</comment>
<protein>
    <recommendedName>
        <fullName evidence="3">Partner and localiser of BRCA2 WD40 domain-containing protein</fullName>
    </recommendedName>
</protein>
<feature type="domain" description="Partner and localiser of BRCA2 WD40" evidence="3">
    <location>
        <begin position="673"/>
        <end position="943"/>
    </location>
</feature>
<evidence type="ECO:0000256" key="2">
    <source>
        <dbReference type="SAM" id="MobiDB-lite"/>
    </source>
</evidence>
<feature type="region of interest" description="Disordered" evidence="2">
    <location>
        <begin position="368"/>
        <end position="429"/>
    </location>
</feature>
<evidence type="ECO:0000259" key="3">
    <source>
        <dbReference type="Pfam" id="PF16756"/>
    </source>
</evidence>
<keyword evidence="1" id="KW-0175">Coiled coil</keyword>
<evidence type="ECO:0000313" key="5">
    <source>
        <dbReference type="Proteomes" id="UP001634394"/>
    </source>
</evidence>
<dbReference type="Gene3D" id="2.130.10.10">
    <property type="entry name" value="YVTN repeat-like/Quinoprotein amine dehydrogenase"/>
    <property type="match status" value="1"/>
</dbReference>
<dbReference type="Proteomes" id="UP001634394">
    <property type="component" value="Unassembled WGS sequence"/>
</dbReference>
<keyword evidence="5" id="KW-1185">Reference proteome</keyword>
<dbReference type="AlphaFoldDB" id="A0ABD3WSE5"/>
<dbReference type="Pfam" id="PF16756">
    <property type="entry name" value="PALB2_WD40"/>
    <property type="match status" value="1"/>
</dbReference>
<sequence length="971" mass="107419">MTIFLLLERLARIKKDMARTEKKLAKSYRSANARAHVQRKLREQACESRSTEGISPAVSPSVRGDESAPGLVRTIDAEDQQVVSLQEKIQELICRGDKQENKVKSESVGKDVPCRPVKQKFCKLGTLKLLQKKMCRKDKYSTSPEISSVRYEISGNSVERDNQSSRKICKNQIKFGQHVVNNQECHLMNSGETISAPTMMNPDTLHDSGNNSHVSSAKAKEYSKTSCDRLERSMGTNLQCILRSGFSSITEALNARQTQNLDLVKLCEGFDGSLNDTKLHVTQKSSNGQIVGFEDNQPGSTVKTARATCVPGSSASSQMINQDDGFTLKEHTCVMMFNNSPALSANVDDAEIHSLDLIENSQLSGSQLDFNMGQSTQKDKFSGQISEPCGKKRQSLRIAVLSSQRSQSTSSLGSQNSQTSDSLSSFTRKNMRKSKNQLIISSVFQYLVDEGKRKNSVENFSLPDGEYEALLKQKESCCQDLAMPLHDIESNNFVQEFYSSEDSLIYSPEPERHTAKPDLMAEISDSRLYSSKKTLFKEHVNKLRLTGSQDRQNVKLMESDGISFQSPVTNIGKETPYLPICMTPHVFDHDVMSVLQSTPAVSQLSPLVNSSCSSLPLAQSVPYSLTIDSSVGEEIHNQSNCMVHQGSFQIPQASQVVCFAVGALENVKGFYLACLSSNCLSMWKMEGQDKWVNFHTEKIAPIRRTGGSNLYALPSTGSIVLLMLLCCQDKTVLTLKVFSDENAKHHQHHLMTSREKSVKVCPVSDRELIVYYPGKQSSVLTKYTLSDANPGVHSTHQLEVVQGRLISVTTITSLPQAVLGLTSSHEVHIWNHMTGSLLVSVDITDICPDETLLYIAVAEQGFVFVPTFSKRCSQQPGSLIVINPTLGTSEILCAYRVSLANSKWLGCTDCIQYKEFLIVLDNSGKVLIWNLYSGELAAQISDVTCTGLSALGDHFILAHNNCFHVYTFVQN</sequence>
<gene>
    <name evidence="4" type="ORF">ACJMK2_034665</name>
</gene>
<name>A0ABD3WSE5_SINWO</name>
<evidence type="ECO:0000313" key="4">
    <source>
        <dbReference type="EMBL" id="KAL3876884.1"/>
    </source>
</evidence>
<accession>A0ABD3WSE5</accession>
<organism evidence="4 5">
    <name type="scientific">Sinanodonta woodiana</name>
    <name type="common">Chinese pond mussel</name>
    <name type="synonym">Anodonta woodiana</name>
    <dbReference type="NCBI Taxonomy" id="1069815"/>
    <lineage>
        <taxon>Eukaryota</taxon>
        <taxon>Metazoa</taxon>
        <taxon>Spiralia</taxon>
        <taxon>Lophotrochozoa</taxon>
        <taxon>Mollusca</taxon>
        <taxon>Bivalvia</taxon>
        <taxon>Autobranchia</taxon>
        <taxon>Heteroconchia</taxon>
        <taxon>Palaeoheterodonta</taxon>
        <taxon>Unionida</taxon>
        <taxon>Unionoidea</taxon>
        <taxon>Unionidae</taxon>
        <taxon>Unioninae</taxon>
        <taxon>Sinanodonta</taxon>
    </lineage>
</organism>
<dbReference type="SUPFAM" id="SSF50978">
    <property type="entry name" value="WD40 repeat-like"/>
    <property type="match status" value="1"/>
</dbReference>
<dbReference type="InterPro" id="IPR036322">
    <property type="entry name" value="WD40_repeat_dom_sf"/>
</dbReference>